<evidence type="ECO:0000259" key="4">
    <source>
        <dbReference type="Pfam" id="PF16344"/>
    </source>
</evidence>
<dbReference type="PANTHER" id="PTHR30273:SF2">
    <property type="entry name" value="PROTEIN FECR"/>
    <property type="match status" value="1"/>
</dbReference>
<dbReference type="PANTHER" id="PTHR30273">
    <property type="entry name" value="PERIPLASMIC SIGNAL SENSOR AND SIGMA FACTOR ACTIVATOR FECR-RELATED"/>
    <property type="match status" value="1"/>
</dbReference>
<dbReference type="InterPro" id="IPR012373">
    <property type="entry name" value="Ferrdict_sens_TM"/>
</dbReference>
<dbReference type="InterPro" id="IPR006860">
    <property type="entry name" value="FecR"/>
</dbReference>
<evidence type="ECO:0000256" key="1">
    <source>
        <dbReference type="SAM" id="Phobius"/>
    </source>
</evidence>
<name>A0A3B0RCD9_9ZZZZ</name>
<dbReference type="AlphaFoldDB" id="A0A3B0RCD9"/>
<dbReference type="Gene3D" id="2.60.120.1440">
    <property type="match status" value="1"/>
</dbReference>
<feature type="domain" description="FecR N-terminal" evidence="3">
    <location>
        <begin position="3"/>
        <end position="35"/>
    </location>
</feature>
<dbReference type="GO" id="GO:0016989">
    <property type="term" value="F:sigma factor antagonist activity"/>
    <property type="evidence" value="ECO:0007669"/>
    <property type="project" value="TreeGrafter"/>
</dbReference>
<keyword evidence="1" id="KW-0812">Transmembrane</keyword>
<dbReference type="Gene3D" id="3.55.50.30">
    <property type="match status" value="1"/>
</dbReference>
<feature type="domain" description="Protein FecR C-terminal" evidence="4">
    <location>
        <begin position="235"/>
        <end position="291"/>
    </location>
</feature>
<keyword evidence="1" id="KW-1133">Transmembrane helix</keyword>
<organism evidence="5">
    <name type="scientific">hydrothermal vent metagenome</name>
    <dbReference type="NCBI Taxonomy" id="652676"/>
    <lineage>
        <taxon>unclassified sequences</taxon>
        <taxon>metagenomes</taxon>
        <taxon>ecological metagenomes</taxon>
    </lineage>
</organism>
<evidence type="ECO:0000259" key="3">
    <source>
        <dbReference type="Pfam" id="PF16220"/>
    </source>
</evidence>
<feature type="transmembrane region" description="Helical" evidence="1">
    <location>
        <begin position="70"/>
        <end position="90"/>
    </location>
</feature>
<evidence type="ECO:0000313" key="5">
    <source>
        <dbReference type="EMBL" id="VAV86586.1"/>
    </source>
</evidence>
<dbReference type="PIRSF" id="PIRSF018266">
    <property type="entry name" value="FecR"/>
    <property type="match status" value="1"/>
</dbReference>
<feature type="domain" description="FecR protein" evidence="2">
    <location>
        <begin position="98"/>
        <end position="187"/>
    </location>
</feature>
<keyword evidence="1" id="KW-0472">Membrane</keyword>
<dbReference type="Pfam" id="PF04773">
    <property type="entry name" value="FecR"/>
    <property type="match status" value="1"/>
</dbReference>
<dbReference type="InterPro" id="IPR032623">
    <property type="entry name" value="FecR_N"/>
</dbReference>
<sequence>MDHAIYWHARLLSGDFDAVEMDDFLAWQQADEKNEIYLHYVEENWSLIEDNKAQIQQSLEKPVFKLKNHIRWAGAVMVVFVIMGAVITLLNPFAEKHITAIGEQKIIYLADGSSVSLNTDSELEVDLKDEERAVSLIKGEAYFRVTPDKTRPFTVDVGQRMIRVVGTEFNIFRDGKKFTLSVTKGVVAILGGKENQVVELQLLAGQQVSMDMEGNFQENDHIDLNRVTAWRDGQLVYDNVPLKDFIQDLNRYYVGKIILQDKELENRRISGVFQIGDRDKAIKAVENLLPLKAMPLTSNNVVLYSEK</sequence>
<accession>A0A3B0RCD9</accession>
<dbReference type="EMBL" id="UOED01000011">
    <property type="protein sequence ID" value="VAV86586.1"/>
    <property type="molecule type" value="Genomic_DNA"/>
</dbReference>
<dbReference type="Pfam" id="PF16344">
    <property type="entry name" value="FecR_C"/>
    <property type="match status" value="1"/>
</dbReference>
<dbReference type="Pfam" id="PF16220">
    <property type="entry name" value="DUF4880"/>
    <property type="match status" value="1"/>
</dbReference>
<reference evidence="5" key="1">
    <citation type="submission" date="2018-06" db="EMBL/GenBank/DDBJ databases">
        <authorList>
            <person name="Zhirakovskaya E."/>
        </authorList>
    </citation>
    <scope>NUCLEOTIDE SEQUENCE</scope>
</reference>
<gene>
    <name evidence="5" type="ORF">MNBD_ALPHA02-2470</name>
</gene>
<dbReference type="InterPro" id="IPR032508">
    <property type="entry name" value="FecR_C"/>
</dbReference>
<protein>
    <submittedName>
        <fullName evidence="5">Uncharacterized protein</fullName>
    </submittedName>
</protein>
<proteinExistence type="predicted"/>
<evidence type="ECO:0000259" key="2">
    <source>
        <dbReference type="Pfam" id="PF04773"/>
    </source>
</evidence>